<feature type="transmembrane region" description="Helical" evidence="1">
    <location>
        <begin position="284"/>
        <end position="302"/>
    </location>
</feature>
<dbReference type="SMART" id="SM00267">
    <property type="entry name" value="GGDEF"/>
    <property type="match status" value="1"/>
</dbReference>
<feature type="transmembrane region" description="Helical" evidence="1">
    <location>
        <begin position="190"/>
        <end position="212"/>
    </location>
</feature>
<dbReference type="Pfam" id="PF00990">
    <property type="entry name" value="GGDEF"/>
    <property type="match status" value="1"/>
</dbReference>
<keyword evidence="1" id="KW-0812">Transmembrane</keyword>
<dbReference type="InterPro" id="IPR035919">
    <property type="entry name" value="EAL_sf"/>
</dbReference>
<dbReference type="NCBIfam" id="TIGR00254">
    <property type="entry name" value="GGDEF"/>
    <property type="match status" value="1"/>
</dbReference>
<dbReference type="PROSITE" id="PS50883">
    <property type="entry name" value="EAL"/>
    <property type="match status" value="1"/>
</dbReference>
<dbReference type="InterPro" id="IPR001633">
    <property type="entry name" value="EAL_dom"/>
</dbReference>
<feature type="transmembrane region" description="Helical" evidence="1">
    <location>
        <begin position="218"/>
        <end position="236"/>
    </location>
</feature>
<sequence>MRQARIWHWWVAVGTAAIIGYFMLPADSLASTFAYDGIGLVSGLAILAGVRLHRPERPAMWYWFAAGQLVSVVGDFVYEYYDLVLHEEPYPSFADVFYLAAYPAVAIGLVLLMRRRGSRGSAGFIEAAIIAVGLGLAFWVFVLHPVAAGSATSMLERWISTTYPAADVLLLAMLARLFTGGSGRNASTRLIGAAAVLVLAADTAYSLVSLYWDADIPWINVGFLLSYLGWAAAALHPSMTSPGAGAAIGSGLRPARLVAFGVATIIAPALLLLPGVGADGIDRRALAVGSVLLFLLVFVRMAQFMRALGRQAGELERLAMADDLTGLANRRRLEQELRDAPATACPQVALLGLNGFKSVNDELGRPAGDEVLAALAERLIAAAPAGALVARTGGDEFAVLLADADPADAQRMAEEMVSALRAPVRADGRDLLVGVGIGLSGGAGLGPVELLRQAESAMHAAKVAGVTVRRWDQALDERSTAFARLGAELRTALDSGQFHMVYQPIVEMPSGRVHAVEALVRWQHPVRGMVSPAEFIPVAEQNGLIVELGAWVLRTACLRLATWRAELGTDAPARVSVNVSAKQLARPGFAAFVASVLAATGLPASCLAVEVTETAVFEGGPAVTALHELKALGVRIALDDFGTGHSSLGLLQTVPVDTIKVDKSFVDDVTAAGRQAVIAETLIRLTDGLGLVAVAEGVETAEQAAALTRLGYRYLQGYLYGRPVADPDFARVPAAA</sequence>
<feature type="transmembrane region" description="Helical" evidence="1">
    <location>
        <begin position="7"/>
        <end position="24"/>
    </location>
</feature>
<dbReference type="Gene3D" id="3.30.70.270">
    <property type="match status" value="1"/>
</dbReference>
<dbReference type="InterPro" id="IPR000160">
    <property type="entry name" value="GGDEF_dom"/>
</dbReference>
<gene>
    <name evidence="4" type="ORF">ACFQS1_11540</name>
</gene>
<evidence type="ECO:0000259" key="3">
    <source>
        <dbReference type="PROSITE" id="PS50887"/>
    </source>
</evidence>
<feature type="transmembrane region" description="Helical" evidence="1">
    <location>
        <begin position="257"/>
        <end position="278"/>
    </location>
</feature>
<organism evidence="4 5">
    <name type="scientific">Paractinoplanes rhizophilus</name>
    <dbReference type="NCBI Taxonomy" id="1416877"/>
    <lineage>
        <taxon>Bacteria</taxon>
        <taxon>Bacillati</taxon>
        <taxon>Actinomycetota</taxon>
        <taxon>Actinomycetes</taxon>
        <taxon>Micromonosporales</taxon>
        <taxon>Micromonosporaceae</taxon>
        <taxon>Paractinoplanes</taxon>
    </lineage>
</organism>
<feature type="transmembrane region" description="Helical" evidence="1">
    <location>
        <begin position="30"/>
        <end position="50"/>
    </location>
</feature>
<evidence type="ECO:0000256" key="1">
    <source>
        <dbReference type="SAM" id="Phobius"/>
    </source>
</evidence>
<feature type="transmembrane region" description="Helical" evidence="1">
    <location>
        <begin position="62"/>
        <end position="81"/>
    </location>
</feature>
<feature type="domain" description="EAL" evidence="2">
    <location>
        <begin position="482"/>
        <end position="736"/>
    </location>
</feature>
<dbReference type="RefSeq" id="WP_378966770.1">
    <property type="nucleotide sequence ID" value="NZ_JBHTBJ010000006.1"/>
</dbReference>
<dbReference type="SUPFAM" id="SSF55073">
    <property type="entry name" value="Nucleotide cyclase"/>
    <property type="match status" value="1"/>
</dbReference>
<dbReference type="InterPro" id="IPR052155">
    <property type="entry name" value="Biofilm_reg_signaling"/>
</dbReference>
<dbReference type="SMART" id="SM00052">
    <property type="entry name" value="EAL"/>
    <property type="match status" value="1"/>
</dbReference>
<dbReference type="CDD" id="cd01948">
    <property type="entry name" value="EAL"/>
    <property type="match status" value="1"/>
</dbReference>
<name>A0ABW2HS76_9ACTN</name>
<keyword evidence="5" id="KW-1185">Reference proteome</keyword>
<feature type="domain" description="GGDEF" evidence="3">
    <location>
        <begin position="344"/>
        <end position="474"/>
    </location>
</feature>
<feature type="transmembrane region" description="Helical" evidence="1">
    <location>
        <begin position="124"/>
        <end position="146"/>
    </location>
</feature>
<dbReference type="Pfam" id="PF00563">
    <property type="entry name" value="EAL"/>
    <property type="match status" value="1"/>
</dbReference>
<keyword evidence="1" id="KW-0472">Membrane</keyword>
<dbReference type="InterPro" id="IPR043128">
    <property type="entry name" value="Rev_trsase/Diguanyl_cyclase"/>
</dbReference>
<dbReference type="CDD" id="cd01949">
    <property type="entry name" value="GGDEF"/>
    <property type="match status" value="1"/>
</dbReference>
<dbReference type="Proteomes" id="UP001596548">
    <property type="component" value="Unassembled WGS sequence"/>
</dbReference>
<dbReference type="Gene3D" id="3.20.20.450">
    <property type="entry name" value="EAL domain"/>
    <property type="match status" value="1"/>
</dbReference>
<feature type="transmembrane region" description="Helical" evidence="1">
    <location>
        <begin position="93"/>
        <end position="112"/>
    </location>
</feature>
<comment type="caution">
    <text evidence="4">The sequence shown here is derived from an EMBL/GenBank/DDBJ whole genome shotgun (WGS) entry which is preliminary data.</text>
</comment>
<evidence type="ECO:0000259" key="2">
    <source>
        <dbReference type="PROSITE" id="PS50883"/>
    </source>
</evidence>
<accession>A0ABW2HS76</accession>
<dbReference type="EMBL" id="JBHTBJ010000006">
    <property type="protein sequence ID" value="MFC7274616.1"/>
    <property type="molecule type" value="Genomic_DNA"/>
</dbReference>
<reference evidence="5" key="1">
    <citation type="journal article" date="2019" name="Int. J. Syst. Evol. Microbiol.">
        <title>The Global Catalogue of Microorganisms (GCM) 10K type strain sequencing project: providing services to taxonomists for standard genome sequencing and annotation.</title>
        <authorList>
            <consortium name="The Broad Institute Genomics Platform"/>
            <consortium name="The Broad Institute Genome Sequencing Center for Infectious Disease"/>
            <person name="Wu L."/>
            <person name="Ma J."/>
        </authorList>
    </citation>
    <scope>NUCLEOTIDE SEQUENCE [LARGE SCALE GENOMIC DNA]</scope>
    <source>
        <strain evidence="5">XZYJT-10</strain>
    </source>
</reference>
<dbReference type="PROSITE" id="PS50887">
    <property type="entry name" value="GGDEF"/>
    <property type="match status" value="1"/>
</dbReference>
<dbReference type="SUPFAM" id="SSF141868">
    <property type="entry name" value="EAL domain-like"/>
    <property type="match status" value="1"/>
</dbReference>
<keyword evidence="1" id="KW-1133">Transmembrane helix</keyword>
<protein>
    <submittedName>
        <fullName evidence="4">Bifunctional diguanylate cyclase/phosphodiesterase</fullName>
    </submittedName>
</protein>
<proteinExistence type="predicted"/>
<dbReference type="InterPro" id="IPR029787">
    <property type="entry name" value="Nucleotide_cyclase"/>
</dbReference>
<evidence type="ECO:0000313" key="5">
    <source>
        <dbReference type="Proteomes" id="UP001596548"/>
    </source>
</evidence>
<dbReference type="PANTHER" id="PTHR44757">
    <property type="entry name" value="DIGUANYLATE CYCLASE DGCP"/>
    <property type="match status" value="1"/>
</dbReference>
<evidence type="ECO:0000313" key="4">
    <source>
        <dbReference type="EMBL" id="MFC7274616.1"/>
    </source>
</evidence>
<dbReference type="PANTHER" id="PTHR44757:SF2">
    <property type="entry name" value="BIOFILM ARCHITECTURE MAINTENANCE PROTEIN MBAA"/>
    <property type="match status" value="1"/>
</dbReference>